<gene>
    <name evidence="1" type="ORF">X943_003257</name>
</gene>
<evidence type="ECO:0000313" key="1">
    <source>
        <dbReference type="EMBL" id="KAK1932143.1"/>
    </source>
</evidence>
<comment type="caution">
    <text evidence="1">The sequence shown here is derived from an EMBL/GenBank/DDBJ whole genome shotgun (WGS) entry which is preliminary data.</text>
</comment>
<proteinExistence type="predicted"/>
<accession>A0AAD9G5E1</accession>
<evidence type="ECO:0000313" key="2">
    <source>
        <dbReference type="Proteomes" id="UP001195914"/>
    </source>
</evidence>
<reference evidence="1" key="1">
    <citation type="journal article" date="2014" name="Nucleic Acids Res.">
        <title>The evolutionary dynamics of variant antigen genes in Babesia reveal a history of genomic innovation underlying host-parasite interaction.</title>
        <authorList>
            <person name="Jackson A.P."/>
            <person name="Otto T.D."/>
            <person name="Darby A."/>
            <person name="Ramaprasad A."/>
            <person name="Xia D."/>
            <person name="Echaide I.E."/>
            <person name="Farber M."/>
            <person name="Gahlot S."/>
            <person name="Gamble J."/>
            <person name="Gupta D."/>
            <person name="Gupta Y."/>
            <person name="Jackson L."/>
            <person name="Malandrin L."/>
            <person name="Malas T.B."/>
            <person name="Moussa E."/>
            <person name="Nair M."/>
            <person name="Reid A.J."/>
            <person name="Sanders M."/>
            <person name="Sharma J."/>
            <person name="Tracey A."/>
            <person name="Quail M.A."/>
            <person name="Weir W."/>
            <person name="Wastling J.M."/>
            <person name="Hall N."/>
            <person name="Willadsen P."/>
            <person name="Lingelbach K."/>
            <person name="Shiels B."/>
            <person name="Tait A."/>
            <person name="Berriman M."/>
            <person name="Allred D.R."/>
            <person name="Pain A."/>
        </authorList>
    </citation>
    <scope>NUCLEOTIDE SEQUENCE</scope>
    <source>
        <strain evidence="1">1802A</strain>
    </source>
</reference>
<feature type="non-terminal residue" evidence="1">
    <location>
        <position position="739"/>
    </location>
</feature>
<sequence length="739" mass="80478">MFFIPSCCSGWLRIVVSLSVPRTLRSVLIGSLEPLGRIMVCCMYYTDVFVGQVNNIVNLKKALEAELEGSGLTDELNALDQLKALASGLGFLAGLPACLCKTKKSVKEGLQKIYEELKNFNYCISKLNCDSCNSNLYPCKCCVIQSIKAVKKCQCIKTPSNKSQCHCNGKDVSCDRVLAGLEACLHLQCLQSDMNEICKCKADSDCCKNGTCNGTSPSCTFCQKLKSQPTTGLGLSPPNPIRLAKRLEKFFGQGSKSCGCKGSPCSCCCLACPDQTCSSQHCSCKGSPGKCPCTKKPSQCPRKKFCKAINSIKVSSGSSDMTCCNKGNECHCGLDPQNCQPGNCCVVSDSKGSQQGVKCMIRRLVKFFNGLPLDPSSSKNCSKLCCEIFCVLKCCVFLRDFYNRGNKNVCWTCKSGGTKGKCKGSTLQSQPSSKECCGGNISNCASNPNCCQGCQDCDAIKFSRALQKLQYSGPCGQDLYRLLKDLLNFCSNVMHPNQNFIRSTVLKAVKDCSNCKKSETDSSGWKACQCSGSSSCLACTSLLGDSKLMFILRHGYSSAYSSKAKWDRLCSPGSPCSGCRDSPPRCPCKSAFPLPSTSCNGSCCPNCDVKKAAKIFLGMLPCMYWGLKILHDRSKYDSGFAGWHDISVSNDLPSSDLAKFFYAWGYDLRSLKTKKGSEFFSLLDSLSTMKVLEKLSTLVTENYFTSNLISPPKDPKTPSTVRSMLIWLYGLRFQKHFSG</sequence>
<organism evidence="1 2">
    <name type="scientific">Babesia divergens</name>
    <dbReference type="NCBI Taxonomy" id="32595"/>
    <lineage>
        <taxon>Eukaryota</taxon>
        <taxon>Sar</taxon>
        <taxon>Alveolata</taxon>
        <taxon>Apicomplexa</taxon>
        <taxon>Aconoidasida</taxon>
        <taxon>Piroplasmida</taxon>
        <taxon>Babesiidae</taxon>
        <taxon>Babesia</taxon>
    </lineage>
</organism>
<dbReference type="Proteomes" id="UP001195914">
    <property type="component" value="Unassembled WGS sequence"/>
</dbReference>
<name>A0AAD9G5E1_BABDI</name>
<dbReference type="AlphaFoldDB" id="A0AAD9G5E1"/>
<dbReference type="EMBL" id="JAHBMH010000080">
    <property type="protein sequence ID" value="KAK1932143.1"/>
    <property type="molecule type" value="Genomic_DNA"/>
</dbReference>
<reference evidence="1" key="2">
    <citation type="submission" date="2021-05" db="EMBL/GenBank/DDBJ databases">
        <authorList>
            <person name="Pain A."/>
        </authorList>
    </citation>
    <scope>NUCLEOTIDE SEQUENCE</scope>
    <source>
        <strain evidence="1">1802A</strain>
    </source>
</reference>
<keyword evidence="2" id="KW-1185">Reference proteome</keyword>
<protein>
    <submittedName>
        <fullName evidence="1">Uncharacterized protein</fullName>
    </submittedName>
</protein>